<dbReference type="CDD" id="cd11041">
    <property type="entry name" value="CYP503A1-like"/>
    <property type="match status" value="1"/>
</dbReference>
<protein>
    <submittedName>
        <fullName evidence="11">Cytochrome P450</fullName>
    </submittedName>
</protein>
<evidence type="ECO:0000256" key="3">
    <source>
        <dbReference type="ARBA" id="ARBA00022617"/>
    </source>
</evidence>
<evidence type="ECO:0000256" key="9">
    <source>
        <dbReference type="RuleBase" id="RU000461"/>
    </source>
</evidence>
<comment type="cofactor">
    <cofactor evidence="1 8">
        <name>heme</name>
        <dbReference type="ChEBI" id="CHEBI:30413"/>
    </cofactor>
</comment>
<dbReference type="GO" id="GO:0016705">
    <property type="term" value="F:oxidoreductase activity, acting on paired donors, with incorporation or reduction of molecular oxygen"/>
    <property type="evidence" value="ECO:0007669"/>
    <property type="project" value="InterPro"/>
</dbReference>
<organism evidence="11 12">
    <name type="scientific">Pseudomassariella vexata</name>
    <dbReference type="NCBI Taxonomy" id="1141098"/>
    <lineage>
        <taxon>Eukaryota</taxon>
        <taxon>Fungi</taxon>
        <taxon>Dikarya</taxon>
        <taxon>Ascomycota</taxon>
        <taxon>Pezizomycotina</taxon>
        <taxon>Sordariomycetes</taxon>
        <taxon>Xylariomycetidae</taxon>
        <taxon>Amphisphaeriales</taxon>
        <taxon>Pseudomassariaceae</taxon>
        <taxon>Pseudomassariella</taxon>
    </lineage>
</organism>
<comment type="similarity">
    <text evidence="2 9">Belongs to the cytochrome P450 family.</text>
</comment>
<reference evidence="11 12" key="1">
    <citation type="submission" date="2016-07" db="EMBL/GenBank/DDBJ databases">
        <title>Pervasive Adenine N6-methylation of Active Genes in Fungi.</title>
        <authorList>
            <consortium name="DOE Joint Genome Institute"/>
            <person name="Mondo S.J."/>
            <person name="Dannebaum R.O."/>
            <person name="Kuo R.C."/>
            <person name="Labutti K."/>
            <person name="Haridas S."/>
            <person name="Kuo A."/>
            <person name="Salamov A."/>
            <person name="Ahrendt S.R."/>
            <person name="Lipzen A."/>
            <person name="Sullivan W."/>
            <person name="Andreopoulos W.B."/>
            <person name="Clum A."/>
            <person name="Lindquist E."/>
            <person name="Daum C."/>
            <person name="Ramamoorthy G.K."/>
            <person name="Gryganskyi A."/>
            <person name="Culley D."/>
            <person name="Magnuson J.K."/>
            <person name="James T.Y."/>
            <person name="O'Malley M.A."/>
            <person name="Stajich J.E."/>
            <person name="Spatafora J.W."/>
            <person name="Visel A."/>
            <person name="Grigoriev I.V."/>
        </authorList>
    </citation>
    <scope>NUCLEOTIDE SEQUENCE [LARGE SCALE GENOMIC DNA]</scope>
    <source>
        <strain evidence="11 12">CBS 129021</strain>
    </source>
</reference>
<dbReference type="GO" id="GO:0005506">
    <property type="term" value="F:iron ion binding"/>
    <property type="evidence" value="ECO:0007669"/>
    <property type="project" value="InterPro"/>
</dbReference>
<accession>A0A1Y2DX67</accession>
<dbReference type="InterPro" id="IPR002403">
    <property type="entry name" value="Cyt_P450_E_grp-IV"/>
</dbReference>
<evidence type="ECO:0000313" key="11">
    <source>
        <dbReference type="EMBL" id="ORY63215.1"/>
    </source>
</evidence>
<keyword evidence="10" id="KW-1133">Transmembrane helix</keyword>
<keyword evidence="3 8" id="KW-0349">Heme</keyword>
<dbReference type="PROSITE" id="PS00086">
    <property type="entry name" value="CYTOCHROME_P450"/>
    <property type="match status" value="1"/>
</dbReference>
<evidence type="ECO:0000256" key="2">
    <source>
        <dbReference type="ARBA" id="ARBA00010617"/>
    </source>
</evidence>
<comment type="caution">
    <text evidence="11">The sequence shown here is derived from an EMBL/GenBank/DDBJ whole genome shotgun (WGS) entry which is preliminary data.</text>
</comment>
<evidence type="ECO:0000256" key="5">
    <source>
        <dbReference type="ARBA" id="ARBA00023002"/>
    </source>
</evidence>
<dbReference type="RefSeq" id="XP_040714872.1">
    <property type="nucleotide sequence ID" value="XM_040856133.1"/>
</dbReference>
<dbReference type="OrthoDB" id="1844152at2759"/>
<keyword evidence="10" id="KW-0812">Transmembrane</keyword>
<evidence type="ECO:0000313" key="12">
    <source>
        <dbReference type="Proteomes" id="UP000193689"/>
    </source>
</evidence>
<dbReference type="SUPFAM" id="SSF48264">
    <property type="entry name" value="Cytochrome P450"/>
    <property type="match status" value="1"/>
</dbReference>
<keyword evidence="6 8" id="KW-0408">Iron</keyword>
<feature type="binding site" description="axial binding residue" evidence="8">
    <location>
        <position position="451"/>
    </location>
    <ligand>
        <name>heme</name>
        <dbReference type="ChEBI" id="CHEBI:30413"/>
    </ligand>
    <ligandPart>
        <name>Fe</name>
        <dbReference type="ChEBI" id="CHEBI:18248"/>
    </ligandPart>
</feature>
<dbReference type="Proteomes" id="UP000193689">
    <property type="component" value="Unassembled WGS sequence"/>
</dbReference>
<evidence type="ECO:0000256" key="4">
    <source>
        <dbReference type="ARBA" id="ARBA00022723"/>
    </source>
</evidence>
<gene>
    <name evidence="11" type="ORF">BCR38DRAFT_344810</name>
</gene>
<dbReference type="InParanoid" id="A0A1Y2DX67"/>
<dbReference type="PANTHER" id="PTHR46206:SF2">
    <property type="entry name" value="CYTOCHROME P450 MONOOXYGENASE AUSG-RELATED"/>
    <property type="match status" value="1"/>
</dbReference>
<dbReference type="Pfam" id="PF00067">
    <property type="entry name" value="p450"/>
    <property type="match status" value="1"/>
</dbReference>
<evidence type="ECO:0000256" key="8">
    <source>
        <dbReference type="PIRSR" id="PIRSR602403-1"/>
    </source>
</evidence>
<dbReference type="GeneID" id="63772345"/>
<dbReference type="EMBL" id="MCFJ01000008">
    <property type="protein sequence ID" value="ORY63215.1"/>
    <property type="molecule type" value="Genomic_DNA"/>
</dbReference>
<keyword evidence="10" id="KW-0472">Membrane</keyword>
<dbReference type="PANTHER" id="PTHR46206">
    <property type="entry name" value="CYTOCHROME P450"/>
    <property type="match status" value="1"/>
</dbReference>
<dbReference type="GO" id="GO:0004497">
    <property type="term" value="F:monooxygenase activity"/>
    <property type="evidence" value="ECO:0007669"/>
    <property type="project" value="UniProtKB-KW"/>
</dbReference>
<evidence type="ECO:0000256" key="10">
    <source>
        <dbReference type="SAM" id="Phobius"/>
    </source>
</evidence>
<dbReference type="Gene3D" id="1.10.630.10">
    <property type="entry name" value="Cytochrome P450"/>
    <property type="match status" value="1"/>
</dbReference>
<name>A0A1Y2DX67_9PEZI</name>
<dbReference type="AlphaFoldDB" id="A0A1Y2DX67"/>
<keyword evidence="12" id="KW-1185">Reference proteome</keyword>
<evidence type="ECO:0000256" key="1">
    <source>
        <dbReference type="ARBA" id="ARBA00001971"/>
    </source>
</evidence>
<dbReference type="InterPro" id="IPR001128">
    <property type="entry name" value="Cyt_P450"/>
</dbReference>
<proteinExistence type="inferred from homology"/>
<evidence type="ECO:0000256" key="7">
    <source>
        <dbReference type="ARBA" id="ARBA00023033"/>
    </source>
</evidence>
<sequence>MPTLTNLELTSLLPEELPVSVVGIIATVVIGIIYSVLMKERPLAGFPLVVVEGQTPRNSWLYHARRLIIEAQKKHSGAFQVMTGTGPKIILPNRYADELRNNPFVNFNKAFMKDFFIDYPGFEPYKQGLADATLVPETVRVKLTQSLNLITDDLVDETTASVHDIYGEDPEWKAISLRNSVADIVARLSSRVFLGKTLCRDKRWLEITKTYTIESFIGSYLLRLIPVLLRPLVHWFIPQCKACRTAIRDAHKLIDPEVERRKAAVDDALRRGVKPPKTADTIGWMYEVARGRHVDYVAGQLSLTLAAIHTTTEALSTAMLDICEFPETLPELRKEIVEVISEHGWAKTSLYKLKLMDSFLKESQRLSPTDMTSMNRWVEKEITLSDGTALPKNSRISVLTNYDDPSIYPEPEKFDAARFLKMRQQPGNENAWQVVSTSADHMAFGHGQHACPGRFFATNEIKIALCHLLLKYDWQFLPGEGRPEASSMESTTSVSPTGRVQYRRRVAEIDLDNVNLG</sequence>
<keyword evidence="7 9" id="KW-0503">Monooxygenase</keyword>
<dbReference type="PRINTS" id="PR00465">
    <property type="entry name" value="EP450IV"/>
</dbReference>
<keyword evidence="5 9" id="KW-0560">Oxidoreductase</keyword>
<dbReference type="GO" id="GO:0020037">
    <property type="term" value="F:heme binding"/>
    <property type="evidence" value="ECO:0007669"/>
    <property type="project" value="InterPro"/>
</dbReference>
<dbReference type="STRING" id="1141098.A0A1Y2DX67"/>
<keyword evidence="4 8" id="KW-0479">Metal-binding</keyword>
<feature type="transmembrane region" description="Helical" evidence="10">
    <location>
        <begin position="17"/>
        <end position="37"/>
    </location>
</feature>
<dbReference type="InterPro" id="IPR036396">
    <property type="entry name" value="Cyt_P450_sf"/>
</dbReference>
<evidence type="ECO:0000256" key="6">
    <source>
        <dbReference type="ARBA" id="ARBA00023004"/>
    </source>
</evidence>
<dbReference type="InterPro" id="IPR017972">
    <property type="entry name" value="Cyt_P450_CS"/>
</dbReference>